<dbReference type="RefSeq" id="WP_250429571.1">
    <property type="nucleotide sequence ID" value="NZ_JALPRR010000002.1"/>
</dbReference>
<dbReference type="NCBIfam" id="TIGR01484">
    <property type="entry name" value="HAD-SF-IIB"/>
    <property type="match status" value="1"/>
</dbReference>
<dbReference type="InterPro" id="IPR006379">
    <property type="entry name" value="HAD-SF_hydro_IIB"/>
</dbReference>
<keyword evidence="4 5" id="KW-0378">Hydrolase</keyword>
<evidence type="ECO:0000256" key="2">
    <source>
        <dbReference type="ARBA" id="ARBA00006171"/>
    </source>
</evidence>
<dbReference type="InterPro" id="IPR023214">
    <property type="entry name" value="HAD_sf"/>
</dbReference>
<dbReference type="CDD" id="cd01627">
    <property type="entry name" value="HAD_TPP"/>
    <property type="match status" value="1"/>
</dbReference>
<comment type="cofactor">
    <cofactor evidence="5">
        <name>Mg(2+)</name>
        <dbReference type="ChEBI" id="CHEBI:18420"/>
    </cofactor>
</comment>
<protein>
    <recommendedName>
        <fullName evidence="5">Trehalose 6-phosphate phosphatase</fullName>
        <ecNumber evidence="5">3.1.3.12</ecNumber>
    </recommendedName>
</protein>
<keyword evidence="5" id="KW-0460">Magnesium</keyword>
<comment type="function">
    <text evidence="5">Removes the phosphate from trehalose 6-phosphate to produce free trehalose.</text>
</comment>
<dbReference type="EMBL" id="JBHUIM010000001">
    <property type="protein sequence ID" value="MFD2245054.1"/>
    <property type="molecule type" value="Genomic_DNA"/>
</dbReference>
<dbReference type="SFLD" id="SFLDG01129">
    <property type="entry name" value="C1.5:_HAD__Beta-PGM__Phosphata"/>
    <property type="match status" value="1"/>
</dbReference>
<comment type="caution">
    <text evidence="6">The sequence shown here is derived from an EMBL/GenBank/DDBJ whole genome shotgun (WGS) entry which is preliminary data.</text>
</comment>
<evidence type="ECO:0000313" key="7">
    <source>
        <dbReference type="Proteomes" id="UP001597374"/>
    </source>
</evidence>
<dbReference type="InterPro" id="IPR010976">
    <property type="entry name" value="B-phosphoglucomutase_hydrolase"/>
</dbReference>
<proteinExistence type="inferred from homology"/>
<comment type="similarity">
    <text evidence="3 5">Belongs to the trehalose phosphatase family.</text>
</comment>
<name>A0ABW5CUY8_9BACT</name>
<dbReference type="Gene3D" id="3.30.70.1020">
    <property type="entry name" value="Trehalose-6-phosphate phosphatase related protein, domain 2"/>
    <property type="match status" value="1"/>
</dbReference>
<dbReference type="Gene3D" id="3.40.50.1000">
    <property type="entry name" value="HAD superfamily/HAD-like"/>
    <property type="match status" value="2"/>
</dbReference>
<evidence type="ECO:0000313" key="6">
    <source>
        <dbReference type="EMBL" id="MFD2245054.1"/>
    </source>
</evidence>
<dbReference type="GO" id="GO:0004805">
    <property type="term" value="F:trehalose-phosphatase activity"/>
    <property type="evidence" value="ECO:0007669"/>
    <property type="project" value="UniProtKB-EC"/>
</dbReference>
<gene>
    <name evidence="6" type="primary">otsB</name>
    <name evidence="6" type="ORF">ACFSKP_02240</name>
</gene>
<dbReference type="InterPro" id="IPR036412">
    <property type="entry name" value="HAD-like_sf"/>
</dbReference>
<keyword evidence="5" id="KW-0479">Metal-binding</keyword>
<evidence type="ECO:0000256" key="5">
    <source>
        <dbReference type="RuleBase" id="RU361117"/>
    </source>
</evidence>
<dbReference type="Pfam" id="PF02358">
    <property type="entry name" value="Trehalose_PPase"/>
    <property type="match status" value="1"/>
</dbReference>
<evidence type="ECO:0000256" key="4">
    <source>
        <dbReference type="ARBA" id="ARBA00022801"/>
    </source>
</evidence>
<dbReference type="SUPFAM" id="SSF56784">
    <property type="entry name" value="HAD-like"/>
    <property type="match status" value="2"/>
</dbReference>
<dbReference type="InterPro" id="IPR003337">
    <property type="entry name" value="Trehalose_PPase"/>
</dbReference>
<dbReference type="Proteomes" id="UP001597374">
    <property type="component" value="Unassembled WGS sequence"/>
</dbReference>
<accession>A0ABW5CUY8</accession>
<dbReference type="InterPro" id="IPR044651">
    <property type="entry name" value="OTSB-like"/>
</dbReference>
<dbReference type="InterPro" id="IPR006439">
    <property type="entry name" value="HAD-SF_hydro_IA"/>
</dbReference>
<reference evidence="7" key="1">
    <citation type="journal article" date="2019" name="Int. J. Syst. Evol. Microbiol.">
        <title>The Global Catalogue of Microorganisms (GCM) 10K type strain sequencing project: providing services to taxonomists for standard genome sequencing and annotation.</title>
        <authorList>
            <consortium name="The Broad Institute Genomics Platform"/>
            <consortium name="The Broad Institute Genome Sequencing Center for Infectious Disease"/>
            <person name="Wu L."/>
            <person name="Ma J."/>
        </authorList>
    </citation>
    <scope>NUCLEOTIDE SEQUENCE [LARGE SCALE GENOMIC DNA]</scope>
    <source>
        <strain evidence="7">CGMCC 4.1782</strain>
    </source>
</reference>
<dbReference type="Gene3D" id="1.10.150.240">
    <property type="entry name" value="Putative phosphatase, domain 2"/>
    <property type="match status" value="1"/>
</dbReference>
<dbReference type="PANTHER" id="PTHR43768:SF3">
    <property type="entry name" value="TREHALOSE 6-PHOSPHATE PHOSPHATASE"/>
    <property type="match status" value="1"/>
</dbReference>
<comment type="similarity">
    <text evidence="2">Belongs to the HAD-like hydrolase superfamily. CbbY/CbbZ/Gph/YieH family.</text>
</comment>
<sequence>MQVPYNMPQHNLLQLLENKHIKALILDLDGVITQTARVHAQAWKRMFDDYLRKRGQQEGRQYEPLSIETDYRKYIDGIPRYDGVRNFLESRNILLPEGTPEDAPGKETVAGLGNLKNVYFQELVQKGGVEAYPDTVAWLKQQRRRGLRTAVISASKNCRAILAAAGLENLFEVRVDGIVSAKLGLKGKPAPDIFLEAARQLGVQTQEAAVFEDALAGVQAGRAGGFALVVGVDRTGDAAALKEQGADLVIQKFPTEEDTMTNQPQTQVQKREAAELPSVLDHLNELLDSKQPAVFLDYDGCLTPIVKQPEMAVLSPEMKEVLRQLAEVCPVAVVSGRDRQNVQNLVQLDNLYFAGSHGFDISGPDGKHSEPGGAAAALPALDAADAILKEKLQHVQGALVERKKYAIAVHFRNVAEEQVKEVEQAVDQVLAQCPQLKKGLGKKIYELKPNLDWHKGKAVLWLLEELHLNKPDILPIYIGDDITDEDAFASLQEHGIGILVGAHDEKTAARYKLEDVSEVQAFLQKLTAIIKQRRHE</sequence>
<dbReference type="PANTHER" id="PTHR43768">
    <property type="entry name" value="TREHALOSE 6-PHOSPHATE PHOSPHATASE"/>
    <property type="match status" value="1"/>
</dbReference>
<comment type="pathway">
    <text evidence="1 5">Glycan biosynthesis; trehalose biosynthesis.</text>
</comment>
<dbReference type="NCBIfam" id="TIGR00685">
    <property type="entry name" value="T6PP"/>
    <property type="match status" value="1"/>
</dbReference>
<dbReference type="NCBIfam" id="TIGR02009">
    <property type="entry name" value="PGMB-YQAB-SF"/>
    <property type="match status" value="1"/>
</dbReference>
<keyword evidence="7" id="KW-1185">Reference proteome</keyword>
<dbReference type="Pfam" id="PF00702">
    <property type="entry name" value="Hydrolase"/>
    <property type="match status" value="1"/>
</dbReference>
<dbReference type="InterPro" id="IPR023198">
    <property type="entry name" value="PGP-like_dom2"/>
</dbReference>
<dbReference type="EC" id="3.1.3.12" evidence="5"/>
<organism evidence="6 7">
    <name type="scientific">Pontibacter ruber</name>
    <dbReference type="NCBI Taxonomy" id="1343895"/>
    <lineage>
        <taxon>Bacteria</taxon>
        <taxon>Pseudomonadati</taxon>
        <taxon>Bacteroidota</taxon>
        <taxon>Cytophagia</taxon>
        <taxon>Cytophagales</taxon>
        <taxon>Hymenobacteraceae</taxon>
        <taxon>Pontibacter</taxon>
    </lineage>
</organism>
<dbReference type="NCBIfam" id="TIGR01509">
    <property type="entry name" value="HAD-SF-IA-v3"/>
    <property type="match status" value="1"/>
</dbReference>
<dbReference type="SFLD" id="SFLDS00003">
    <property type="entry name" value="Haloacid_Dehalogenase"/>
    <property type="match status" value="1"/>
</dbReference>
<evidence type="ECO:0000256" key="1">
    <source>
        <dbReference type="ARBA" id="ARBA00005199"/>
    </source>
</evidence>
<evidence type="ECO:0000256" key="3">
    <source>
        <dbReference type="ARBA" id="ARBA00008770"/>
    </source>
</evidence>
<comment type="catalytic activity">
    <reaction evidence="5">
        <text>alpha,alpha-trehalose 6-phosphate + H2O = alpha,alpha-trehalose + phosphate</text>
        <dbReference type="Rhea" id="RHEA:23420"/>
        <dbReference type="ChEBI" id="CHEBI:15377"/>
        <dbReference type="ChEBI" id="CHEBI:16551"/>
        <dbReference type="ChEBI" id="CHEBI:43474"/>
        <dbReference type="ChEBI" id="CHEBI:58429"/>
        <dbReference type="EC" id="3.1.3.12"/>
    </reaction>
</comment>